<dbReference type="InterPro" id="IPR036182">
    <property type="entry name" value="PCuAC_sf"/>
</dbReference>
<reference evidence="2 3" key="1">
    <citation type="submission" date="2019-11" db="EMBL/GenBank/DDBJ databases">
        <title>Type strains purchased from KCTC, JCM and DSMZ.</title>
        <authorList>
            <person name="Lu H."/>
        </authorList>
    </citation>
    <scope>NUCLEOTIDE SEQUENCE [LARGE SCALE GENOMIC DNA]</scope>
    <source>
        <strain evidence="2 3">JCM 31587</strain>
    </source>
</reference>
<sequence>MKKQFFAFAVSIVMAASAAAQVTVREPWIRATVPAAQATGAFMELVSDQDARLVDVSTPAAGIVEIHQMSMKGDRMLMSAVDSIELPAGKTVALASGGYHIMMMDLKRQMKAGETVPMTLVFEKKDKKRETVQVQVPVKPLTYSPPKHR</sequence>
<feature type="signal peptide" evidence="1">
    <location>
        <begin position="1"/>
        <end position="18"/>
    </location>
</feature>
<dbReference type="OrthoDB" id="9796962at2"/>
<proteinExistence type="predicted"/>
<keyword evidence="1" id="KW-0732">Signal</keyword>
<dbReference type="InterPro" id="IPR058248">
    <property type="entry name" value="Lxx211020-like"/>
</dbReference>
<evidence type="ECO:0000313" key="2">
    <source>
        <dbReference type="EMBL" id="MTW09198.1"/>
    </source>
</evidence>
<dbReference type="PANTHER" id="PTHR36302">
    <property type="entry name" value="BLR7088 PROTEIN"/>
    <property type="match status" value="1"/>
</dbReference>
<dbReference type="EMBL" id="WNKX01000001">
    <property type="protein sequence ID" value="MTW09198.1"/>
    <property type="molecule type" value="Genomic_DNA"/>
</dbReference>
<dbReference type="AlphaFoldDB" id="A0A6L6Q9P7"/>
<protein>
    <submittedName>
        <fullName evidence="2">Copper chaperone PCu(A)C</fullName>
    </submittedName>
</protein>
<dbReference type="PANTHER" id="PTHR36302:SF1">
    <property type="entry name" value="COPPER CHAPERONE PCU(A)C"/>
    <property type="match status" value="1"/>
</dbReference>
<evidence type="ECO:0000256" key="1">
    <source>
        <dbReference type="SAM" id="SignalP"/>
    </source>
</evidence>
<evidence type="ECO:0000313" key="3">
    <source>
        <dbReference type="Proteomes" id="UP000472320"/>
    </source>
</evidence>
<dbReference type="Pfam" id="PF04314">
    <property type="entry name" value="PCuAC"/>
    <property type="match status" value="1"/>
</dbReference>
<gene>
    <name evidence="2" type="ORF">GM658_01160</name>
</gene>
<name>A0A6L6Q9P7_9BURK</name>
<dbReference type="RefSeq" id="WP_155452180.1">
    <property type="nucleotide sequence ID" value="NZ_WNKX01000001.1"/>
</dbReference>
<dbReference type="Gene3D" id="2.60.40.1890">
    <property type="entry name" value="PCu(A)C copper chaperone"/>
    <property type="match status" value="1"/>
</dbReference>
<comment type="caution">
    <text evidence="2">The sequence shown here is derived from an EMBL/GenBank/DDBJ whole genome shotgun (WGS) entry which is preliminary data.</text>
</comment>
<keyword evidence="3" id="KW-1185">Reference proteome</keyword>
<organism evidence="2 3">
    <name type="scientific">Massilia eburnea</name>
    <dbReference type="NCBI Taxonomy" id="1776165"/>
    <lineage>
        <taxon>Bacteria</taxon>
        <taxon>Pseudomonadati</taxon>
        <taxon>Pseudomonadota</taxon>
        <taxon>Betaproteobacteria</taxon>
        <taxon>Burkholderiales</taxon>
        <taxon>Oxalobacteraceae</taxon>
        <taxon>Telluria group</taxon>
        <taxon>Massilia</taxon>
    </lineage>
</organism>
<dbReference type="SUPFAM" id="SSF110087">
    <property type="entry name" value="DR1885-like metal-binding protein"/>
    <property type="match status" value="1"/>
</dbReference>
<feature type="chain" id="PRO_5026673266" evidence="1">
    <location>
        <begin position="19"/>
        <end position="149"/>
    </location>
</feature>
<dbReference type="InterPro" id="IPR007410">
    <property type="entry name" value="LpqE-like"/>
</dbReference>
<dbReference type="Proteomes" id="UP000472320">
    <property type="component" value="Unassembled WGS sequence"/>
</dbReference>
<accession>A0A6L6Q9P7</accession>